<keyword evidence="1" id="KW-0472">Membrane</keyword>
<feature type="transmembrane region" description="Helical" evidence="1">
    <location>
        <begin position="492"/>
        <end position="510"/>
    </location>
</feature>
<accession>A0ABT5B387</accession>
<organism evidence="2 3">
    <name type="scientific">Nannocystis radixulma</name>
    <dbReference type="NCBI Taxonomy" id="2995305"/>
    <lineage>
        <taxon>Bacteria</taxon>
        <taxon>Pseudomonadati</taxon>
        <taxon>Myxococcota</taxon>
        <taxon>Polyangia</taxon>
        <taxon>Nannocystales</taxon>
        <taxon>Nannocystaceae</taxon>
        <taxon>Nannocystis</taxon>
    </lineage>
</organism>
<feature type="transmembrane region" description="Helical" evidence="1">
    <location>
        <begin position="93"/>
        <end position="109"/>
    </location>
</feature>
<feature type="transmembrane region" description="Helical" evidence="1">
    <location>
        <begin position="121"/>
        <end position="149"/>
    </location>
</feature>
<reference evidence="2 3" key="1">
    <citation type="submission" date="2022-11" db="EMBL/GenBank/DDBJ databases">
        <title>Minimal conservation of predation-associated metabolite biosynthetic gene clusters underscores biosynthetic potential of Myxococcota including descriptions for ten novel species: Archangium lansinium sp. nov., Myxococcus landrumus sp. nov., Nannocystis bai.</title>
        <authorList>
            <person name="Ahearne A."/>
            <person name="Stevens C."/>
            <person name="Dowd S."/>
        </authorList>
    </citation>
    <scope>NUCLEOTIDE SEQUENCE [LARGE SCALE GENOMIC DNA]</scope>
    <source>
        <strain evidence="2 3">NCELM</strain>
    </source>
</reference>
<feature type="transmembrane region" description="Helical" evidence="1">
    <location>
        <begin position="25"/>
        <end position="50"/>
    </location>
</feature>
<evidence type="ECO:0000313" key="2">
    <source>
        <dbReference type="EMBL" id="MDC0668125.1"/>
    </source>
</evidence>
<gene>
    <name evidence="2" type="ORF">POL58_10270</name>
</gene>
<name>A0ABT5B387_9BACT</name>
<feature type="transmembrane region" description="Helical" evidence="1">
    <location>
        <begin position="207"/>
        <end position="229"/>
    </location>
</feature>
<evidence type="ECO:0000256" key="1">
    <source>
        <dbReference type="SAM" id="Phobius"/>
    </source>
</evidence>
<dbReference type="EMBL" id="JAQNDN010000003">
    <property type="protein sequence ID" value="MDC0668125.1"/>
    <property type="molecule type" value="Genomic_DNA"/>
</dbReference>
<dbReference type="Proteomes" id="UP001217838">
    <property type="component" value="Unassembled WGS sequence"/>
</dbReference>
<comment type="caution">
    <text evidence="2">The sequence shown here is derived from an EMBL/GenBank/DDBJ whole genome shotgun (WGS) entry which is preliminary data.</text>
</comment>
<keyword evidence="1" id="KW-0812">Transmembrane</keyword>
<evidence type="ECO:0000313" key="3">
    <source>
        <dbReference type="Proteomes" id="UP001217838"/>
    </source>
</evidence>
<feature type="transmembrane region" description="Helical" evidence="1">
    <location>
        <begin position="176"/>
        <end position="195"/>
    </location>
</feature>
<feature type="transmembrane region" description="Helical" evidence="1">
    <location>
        <begin position="452"/>
        <end position="472"/>
    </location>
</feature>
<sequence length="571" mass="64027">MAAVRLRGSRVAPETLQAHDRHRPWVILPVFAVLLLYCWCYTHLAAWLGVPTPSAVFQALGVAGTDILDRDGNIDAKLYVSNTAIFSNDDERLIVFAGLFACFVCVYFAPLRHKQWAIVGWFVPLFAVLYGVQATGMLLAAHLAIWLAFHPTARRSAWVAGGWKALVAALATADSGPWVTIFAAITGAAGGGWGYRALIPTIARGGAVVAVVRACLIQACMLIVVVAAVREGLTGQAWALPVGLVFFCFQWARLMVYHADYKDGEVPRDLALVDYLAVFLTPVAIPNMAYAPYLGQGYTYLQERRLAVDKSALVLSGVGLWCLALVYMVFAEHVTARFIAFMRDACGIEVYAFTSQLVRAHLRGAELSTSTVLLSTLVDQARIFLIYGGVTHFRVGAWRVLGYRMETQYDRPWLATNLAALWSRFAFHFREFLVRVFYYPVFFAWFKRRPMLRIFVATMVATVIGNLIWGHVPPCTITDLRWSALTTILSTWPYFVLLGLGISLTQVWLLRRPRTRRPWTRDRRIVLDVVCAYLTIQFFALIHVFIRPQDGGSLWAYTRLFLRGFGIHLAQ</sequence>
<proteinExistence type="predicted"/>
<keyword evidence="3" id="KW-1185">Reference proteome</keyword>
<evidence type="ECO:0008006" key="4">
    <source>
        <dbReference type="Google" id="ProtNLM"/>
    </source>
</evidence>
<feature type="transmembrane region" description="Helical" evidence="1">
    <location>
        <begin position="272"/>
        <end position="291"/>
    </location>
</feature>
<dbReference type="RefSeq" id="WP_271996947.1">
    <property type="nucleotide sequence ID" value="NZ_JAQNDN010000003.1"/>
</dbReference>
<feature type="transmembrane region" description="Helical" evidence="1">
    <location>
        <begin position="311"/>
        <end position="330"/>
    </location>
</feature>
<protein>
    <recommendedName>
        <fullName evidence="4">MBOAT family protein</fullName>
    </recommendedName>
</protein>
<keyword evidence="1" id="KW-1133">Transmembrane helix</keyword>
<feature type="transmembrane region" description="Helical" evidence="1">
    <location>
        <begin position="235"/>
        <end position="252"/>
    </location>
</feature>
<feature type="transmembrane region" description="Helical" evidence="1">
    <location>
        <begin position="525"/>
        <end position="546"/>
    </location>
</feature>